<protein>
    <submittedName>
        <fullName evidence="2">Uncharacterized protein</fullName>
    </submittedName>
</protein>
<evidence type="ECO:0000256" key="1">
    <source>
        <dbReference type="SAM" id="MobiDB-lite"/>
    </source>
</evidence>
<dbReference type="EMBL" id="NMUH01001116">
    <property type="protein sequence ID" value="MQL89087.1"/>
    <property type="molecule type" value="Genomic_DNA"/>
</dbReference>
<keyword evidence="3" id="KW-1185">Reference proteome</keyword>
<comment type="caution">
    <text evidence="2">The sequence shown here is derived from an EMBL/GenBank/DDBJ whole genome shotgun (WGS) entry which is preliminary data.</text>
</comment>
<feature type="region of interest" description="Disordered" evidence="1">
    <location>
        <begin position="79"/>
        <end position="99"/>
    </location>
</feature>
<evidence type="ECO:0000313" key="2">
    <source>
        <dbReference type="EMBL" id="MQL89087.1"/>
    </source>
</evidence>
<evidence type="ECO:0000313" key="3">
    <source>
        <dbReference type="Proteomes" id="UP000652761"/>
    </source>
</evidence>
<proteinExistence type="predicted"/>
<gene>
    <name evidence="2" type="ORF">Taro_021655</name>
</gene>
<name>A0A843V326_COLES</name>
<accession>A0A843V326</accession>
<organism evidence="2 3">
    <name type="scientific">Colocasia esculenta</name>
    <name type="common">Wild taro</name>
    <name type="synonym">Arum esculentum</name>
    <dbReference type="NCBI Taxonomy" id="4460"/>
    <lineage>
        <taxon>Eukaryota</taxon>
        <taxon>Viridiplantae</taxon>
        <taxon>Streptophyta</taxon>
        <taxon>Embryophyta</taxon>
        <taxon>Tracheophyta</taxon>
        <taxon>Spermatophyta</taxon>
        <taxon>Magnoliopsida</taxon>
        <taxon>Liliopsida</taxon>
        <taxon>Araceae</taxon>
        <taxon>Aroideae</taxon>
        <taxon>Colocasieae</taxon>
        <taxon>Colocasia</taxon>
    </lineage>
</organism>
<sequence length="524" mass="58269">MSETTRTDLHRSIPYAAHLTPVFAHFGVSFENEQAQSIPKANIYNLKHIHKFMGFRLEGDQVRRGPAVVEAPVALEVVPPPEVPQSPAHEDQPPVVNEAPIPQDVPQTPPFQTSSPLLPEVEIPSFTPQFQASTSTGGPSVPPELYSFLNDKFHTINSSIHQMSESFELRIQRLENSVNGQFIKQQEASHHATQRFNRLIGTLDDASLELKEHQETLEKVLQGILANSQTNLFNSQEAVSQISKTKLSFAHMVDNLEGMKNLSAHIDNDMSILKKELSLINKHGIARIDISCKGSVDTPPTGVDTMLQTIRQNDEEKCVDTGSSGVGTRSSSQKTCLSVLDSVSTQPEVVSTLVTLPREPILPVLDSVSTHSLDRLTHFGNFFTLSSTWTRGTLEFTWFGLGSCTHAPQGYFWTHWTINSLQLAIQQKRCFQNLPEIRLAARSVLLPVLALLVLPQANSHLSKHEKWSLIIEDAIRSLQGSRSSRGSQLRRLQGRSQSSSCRASVRDFKRSSFFTIQPSTGEYI</sequence>
<dbReference type="AlphaFoldDB" id="A0A843V326"/>
<reference evidence="2" key="1">
    <citation type="submission" date="2017-07" db="EMBL/GenBank/DDBJ databases">
        <title>Taro Niue Genome Assembly and Annotation.</title>
        <authorList>
            <person name="Atibalentja N."/>
            <person name="Keating K."/>
            <person name="Fields C.J."/>
        </authorList>
    </citation>
    <scope>NUCLEOTIDE SEQUENCE</scope>
    <source>
        <strain evidence="2">Niue_2</strain>
        <tissue evidence="2">Leaf</tissue>
    </source>
</reference>
<dbReference type="Proteomes" id="UP000652761">
    <property type="component" value="Unassembled WGS sequence"/>
</dbReference>